<dbReference type="RefSeq" id="WP_091176292.1">
    <property type="nucleotide sequence ID" value="NZ_FNCG01000032.1"/>
</dbReference>
<dbReference type="InterPro" id="IPR012349">
    <property type="entry name" value="Split_barrel_FMN-bd"/>
</dbReference>
<accession>A0A1G8N8Y1</accession>
<gene>
    <name evidence="1" type="ORF">SAMN05192573_1324</name>
</gene>
<protein>
    <submittedName>
        <fullName evidence="1">Uncharacterized protein</fullName>
    </submittedName>
</protein>
<dbReference type="SUPFAM" id="SSF50475">
    <property type="entry name" value="FMN-binding split barrel"/>
    <property type="match status" value="1"/>
</dbReference>
<keyword evidence="2" id="KW-1185">Reference proteome</keyword>
<dbReference type="Proteomes" id="UP000199705">
    <property type="component" value="Unassembled WGS sequence"/>
</dbReference>
<evidence type="ECO:0000313" key="2">
    <source>
        <dbReference type="Proteomes" id="UP000199705"/>
    </source>
</evidence>
<sequence length="294" mass="32756">MASSIFHRGEKYIQRESGESAMASRNAAMISDKITGSSAMFLQEQQVIYAASVDAEGGLWASVLSGSKGFISLSDHQHLTINLSLILSDRSDIFWTNITEKSGIGLLCIDMVSRRRLRINGRISRNGDLLVIRICQVYSVCPKYIQRRDLFYDRVNPTNNAGDLKDWLSRTDTIFVASADDQGNADMSNRGGNIGFIQLKDERTLRIPDYPGNSMFNTLGNFYVNPPAGILLLDFTNGETIQLSGRAIVHVNEEAGIETGGTERFWDFSIDQVLRGNSLTLFTSRFIDFSPYNP</sequence>
<dbReference type="AlphaFoldDB" id="A0A1G8N8Y1"/>
<dbReference type="Gene3D" id="2.30.110.10">
    <property type="entry name" value="Electron Transport, Fmn-binding Protein, Chain A"/>
    <property type="match status" value="2"/>
</dbReference>
<name>A0A1G8N8Y1_9SPHI</name>
<reference evidence="2" key="1">
    <citation type="submission" date="2016-10" db="EMBL/GenBank/DDBJ databases">
        <authorList>
            <person name="Varghese N."/>
            <person name="Submissions S."/>
        </authorList>
    </citation>
    <scope>NUCLEOTIDE SEQUENCE [LARGE SCALE GENOMIC DNA]</scope>
    <source>
        <strain evidence="2">Gh-67</strain>
    </source>
</reference>
<dbReference type="EMBL" id="FNCG01000032">
    <property type="protein sequence ID" value="SDI76741.1"/>
    <property type="molecule type" value="Genomic_DNA"/>
</dbReference>
<dbReference type="PANTHER" id="PTHR42815">
    <property type="entry name" value="FAD-BINDING, PUTATIVE (AFU_ORTHOLOGUE AFUA_6G07600)-RELATED"/>
    <property type="match status" value="1"/>
</dbReference>
<organism evidence="1 2">
    <name type="scientific">Mucilaginibacter gossypii</name>
    <dbReference type="NCBI Taxonomy" id="551996"/>
    <lineage>
        <taxon>Bacteria</taxon>
        <taxon>Pseudomonadati</taxon>
        <taxon>Bacteroidota</taxon>
        <taxon>Sphingobacteriia</taxon>
        <taxon>Sphingobacteriales</taxon>
        <taxon>Sphingobacteriaceae</taxon>
        <taxon>Mucilaginibacter</taxon>
    </lineage>
</organism>
<evidence type="ECO:0000313" key="1">
    <source>
        <dbReference type="EMBL" id="SDI76741.1"/>
    </source>
</evidence>
<proteinExistence type="predicted"/>
<dbReference type="STRING" id="551996.SAMN05192573_1324"/>
<dbReference type="PANTHER" id="PTHR42815:SF2">
    <property type="entry name" value="FAD-BINDING, PUTATIVE (AFU_ORTHOLOGUE AFUA_6G07600)-RELATED"/>
    <property type="match status" value="1"/>
</dbReference>